<evidence type="ECO:0000313" key="7">
    <source>
        <dbReference type="Proteomes" id="UP000218620"/>
    </source>
</evidence>
<evidence type="ECO:0000313" key="8">
    <source>
        <dbReference type="Proteomes" id="UP000282731"/>
    </source>
</evidence>
<reference evidence="1 8" key="3">
    <citation type="submission" date="2019-01" db="EMBL/GenBank/DDBJ databases">
        <title>Comparative genomic analysis of Brevibacterium aurantiacum sheds light on its evolution and its adaptation to smear-ripened cheeses.</title>
        <authorList>
            <person name="Moineau S."/>
        </authorList>
    </citation>
    <scope>NUCLEOTIDE SEQUENCE [LARGE SCALE GENOMIC DNA]</scope>
    <source>
        <strain evidence="1 8">SMQ-1420</strain>
    </source>
</reference>
<dbReference type="OrthoDB" id="7840545at2"/>
<reference evidence="5 6" key="1">
    <citation type="journal article" date="2017" name="Elife">
        <title>Extensive horizontal gene transfer in cheese-associated bacteria.</title>
        <authorList>
            <person name="Bonham K.S."/>
            <person name="Wolfe B.E."/>
            <person name="Dutton R.J."/>
        </authorList>
    </citation>
    <scope>NUCLEOTIDE SEQUENCE [LARGE SCALE GENOMIC DNA]</scope>
    <source>
        <strain evidence="4 5">900_6</strain>
        <strain evidence="3 7">962_8</strain>
        <strain evidence="2 6">JB5</strain>
    </source>
</reference>
<proteinExistence type="predicted"/>
<sequence length="118" mass="12580">MVYPMLLLVATTGLRRTSPSSWRISNPALGCSMRSSTLNARSAGISHALEFLGTDRQIPALQQSDLPPNIKGAVRELASLRNAAAHGAGDVTLESALDYIVTAQYVARPIALGDYDRA</sequence>
<gene>
    <name evidence="4" type="ORF">CIK62_05850</name>
    <name evidence="3" type="ORF">CIK65_19075</name>
    <name evidence="2" type="ORF">CIK79_13340</name>
    <name evidence="1" type="ORF">CXR27_05590</name>
</gene>
<evidence type="ECO:0000313" key="5">
    <source>
        <dbReference type="Proteomes" id="UP000217720"/>
    </source>
</evidence>
<dbReference type="EMBL" id="CP025334">
    <property type="protein sequence ID" value="AZT96539.1"/>
    <property type="molecule type" value="Genomic_DNA"/>
</dbReference>
<evidence type="ECO:0000313" key="4">
    <source>
        <dbReference type="EMBL" id="PCC50875.1"/>
    </source>
</evidence>
<dbReference type="Proteomes" id="UP000218377">
    <property type="component" value="Unassembled WGS sequence"/>
</dbReference>
<evidence type="ECO:0000313" key="1">
    <source>
        <dbReference type="EMBL" id="AZT96539.1"/>
    </source>
</evidence>
<dbReference type="Proteomes" id="UP000282731">
    <property type="component" value="Chromosome"/>
</dbReference>
<evidence type="ECO:0000313" key="6">
    <source>
        <dbReference type="Proteomes" id="UP000218377"/>
    </source>
</evidence>
<evidence type="ECO:0000313" key="3">
    <source>
        <dbReference type="EMBL" id="PCC41171.1"/>
    </source>
</evidence>
<name>A0A2A3YPG2_BREAU</name>
<dbReference type="AlphaFoldDB" id="A0A2A3YPG2"/>
<accession>A0A2A3YPG2</accession>
<dbReference type="Proteomes" id="UP000218620">
    <property type="component" value="Unassembled WGS sequence"/>
</dbReference>
<evidence type="ECO:0000313" key="2">
    <source>
        <dbReference type="EMBL" id="PCC19186.1"/>
    </source>
</evidence>
<dbReference type="EMBL" id="NRGQ01000060">
    <property type="protein sequence ID" value="PCC41171.1"/>
    <property type="molecule type" value="Genomic_DNA"/>
</dbReference>
<organism evidence="3 7">
    <name type="scientific">Brevibacterium aurantiacum</name>
    <dbReference type="NCBI Taxonomy" id="273384"/>
    <lineage>
        <taxon>Bacteria</taxon>
        <taxon>Bacillati</taxon>
        <taxon>Actinomycetota</taxon>
        <taxon>Actinomycetes</taxon>
        <taxon>Micrococcales</taxon>
        <taxon>Brevibacteriaceae</taxon>
        <taxon>Brevibacterium</taxon>
    </lineage>
</organism>
<protein>
    <submittedName>
        <fullName evidence="3">Uncharacterized protein</fullName>
    </submittedName>
</protein>
<reference evidence="1 8" key="2">
    <citation type="submission" date="2017-12" db="EMBL/GenBank/DDBJ databases">
        <authorList>
            <person name="Levesque S."/>
        </authorList>
    </citation>
    <scope>NUCLEOTIDE SEQUENCE [LARGE SCALE GENOMIC DNA]</scope>
    <source>
        <strain evidence="1 8">SMQ-1420</strain>
    </source>
</reference>
<dbReference type="EMBL" id="NRGO01000006">
    <property type="protein sequence ID" value="PCC50875.1"/>
    <property type="molecule type" value="Genomic_DNA"/>
</dbReference>
<dbReference type="EMBL" id="NRGX01000001">
    <property type="protein sequence ID" value="PCC19186.1"/>
    <property type="molecule type" value="Genomic_DNA"/>
</dbReference>
<dbReference type="Proteomes" id="UP000217720">
    <property type="component" value="Unassembled WGS sequence"/>
</dbReference>